<accession>A0A378SJ60</accession>
<gene>
    <name evidence="5" type="ORF">NCTC10742_02085</name>
</gene>
<dbReference type="InterPro" id="IPR003399">
    <property type="entry name" value="Mce/MlaD"/>
</dbReference>
<evidence type="ECO:0000256" key="2">
    <source>
        <dbReference type="SAM" id="SignalP"/>
    </source>
</evidence>
<reference evidence="5 6" key="1">
    <citation type="submission" date="2018-06" db="EMBL/GenBank/DDBJ databases">
        <authorList>
            <consortium name="Pathogen Informatics"/>
            <person name="Doyle S."/>
        </authorList>
    </citation>
    <scope>NUCLEOTIDE SEQUENCE [LARGE SCALE GENOMIC DNA]</scope>
    <source>
        <strain evidence="5 6">NCTC10742</strain>
    </source>
</reference>
<feature type="signal peptide" evidence="2">
    <location>
        <begin position="1"/>
        <end position="26"/>
    </location>
</feature>
<organism evidence="5 6">
    <name type="scientific">Mycolicibacterium gilvum</name>
    <dbReference type="NCBI Taxonomy" id="1804"/>
    <lineage>
        <taxon>Bacteria</taxon>
        <taxon>Bacillati</taxon>
        <taxon>Actinomycetota</taxon>
        <taxon>Actinomycetes</taxon>
        <taxon>Mycobacteriales</taxon>
        <taxon>Mycobacteriaceae</taxon>
        <taxon>Mycolicibacterium</taxon>
    </lineage>
</organism>
<dbReference type="Proteomes" id="UP000254291">
    <property type="component" value="Unassembled WGS sequence"/>
</dbReference>
<dbReference type="PANTHER" id="PTHR33371:SF4">
    <property type="entry name" value="INTERMEMBRANE PHOSPHOLIPID TRANSPORT SYSTEM BINDING PROTEIN MLAD"/>
    <property type="match status" value="1"/>
</dbReference>
<feature type="chain" id="PRO_5038655889" evidence="2">
    <location>
        <begin position="27"/>
        <end position="424"/>
    </location>
</feature>
<keyword evidence="2" id="KW-0732">Signal</keyword>
<evidence type="ECO:0000313" key="5">
    <source>
        <dbReference type="EMBL" id="STZ42869.1"/>
    </source>
</evidence>
<dbReference type="RefSeq" id="WP_115327152.1">
    <property type="nucleotide sequence ID" value="NZ_JACKST010000030.1"/>
</dbReference>
<dbReference type="NCBIfam" id="TIGR00996">
    <property type="entry name" value="Mtu_fam_mce"/>
    <property type="match status" value="1"/>
</dbReference>
<dbReference type="InterPro" id="IPR052336">
    <property type="entry name" value="MlaD_Phospholipid_Transporter"/>
</dbReference>
<feature type="domain" description="Mce/MlaD" evidence="3">
    <location>
        <begin position="33"/>
        <end position="107"/>
    </location>
</feature>
<dbReference type="AlphaFoldDB" id="A0A378SJ60"/>
<dbReference type="Pfam" id="PF02470">
    <property type="entry name" value="MlaD"/>
    <property type="match status" value="1"/>
</dbReference>
<evidence type="ECO:0000313" key="6">
    <source>
        <dbReference type="Proteomes" id="UP000254291"/>
    </source>
</evidence>
<dbReference type="EMBL" id="UGQM01000001">
    <property type="protein sequence ID" value="STZ42869.1"/>
    <property type="molecule type" value="Genomic_DNA"/>
</dbReference>
<dbReference type="GO" id="GO:0005576">
    <property type="term" value="C:extracellular region"/>
    <property type="evidence" value="ECO:0007669"/>
    <property type="project" value="TreeGrafter"/>
</dbReference>
<evidence type="ECO:0000256" key="1">
    <source>
        <dbReference type="SAM" id="MobiDB-lite"/>
    </source>
</evidence>
<name>A0A378SJ60_9MYCO</name>
<proteinExistence type="predicted"/>
<dbReference type="InterPro" id="IPR024516">
    <property type="entry name" value="Mce_C"/>
</dbReference>
<evidence type="ECO:0000259" key="3">
    <source>
        <dbReference type="Pfam" id="PF02470"/>
    </source>
</evidence>
<evidence type="ECO:0000259" key="4">
    <source>
        <dbReference type="Pfam" id="PF11887"/>
    </source>
</evidence>
<feature type="region of interest" description="Disordered" evidence="1">
    <location>
        <begin position="378"/>
        <end position="424"/>
    </location>
</feature>
<dbReference type="InterPro" id="IPR005693">
    <property type="entry name" value="Mce"/>
</dbReference>
<dbReference type="Pfam" id="PF11887">
    <property type="entry name" value="Mce4_CUP1"/>
    <property type="match status" value="1"/>
</dbReference>
<protein>
    <submittedName>
        <fullName evidence="5">Virulence factor Mce family protein</fullName>
    </submittedName>
</protein>
<sequence>MTRPTLIRLTAAALGTLLVASAGVIAAARLFPPTTLTAIFANANAIYPGDDVRIAGVRVGTITAIEADGTQTVFTLQVDHGVRIAADVKAVVVAQNLVSARFVALTPRGGSGPVAESGAVIPRERTAVPVEWDEVKEQIDRLAADLGPTAELTTGSVGRFVDSAADAMAGNGQKLRTAITQLAGISRVIADGSGDITEMLSHLQTFVAVLRDSNEQIVRFEERLATLSSVLDGSRGDLDAALINLAEAVGEVQRFVAGTRDRTGEQVARLAGVTQNLVDHRADLEQVLHVAPSAMANAYNMMDPRTGGASGVFVLNNMADPTAFFCGMLGALANVTAPESSKLCAQYLGPGLDTVNFNYLPFPVNPLLTPVPSDSKLIYSEPDLRPGGPGTRSGPTAIAPGDSAYQAQQPTLPQMLLPAERPTP</sequence>
<feature type="domain" description="Mammalian cell entry C-terminal" evidence="4">
    <location>
        <begin position="116"/>
        <end position="300"/>
    </location>
</feature>
<dbReference type="PANTHER" id="PTHR33371">
    <property type="entry name" value="INTERMEMBRANE PHOSPHOLIPID TRANSPORT SYSTEM BINDING PROTEIN MLAD-RELATED"/>
    <property type="match status" value="1"/>
</dbReference>